<feature type="domain" description="Sialate O-acetylesterase" evidence="3">
    <location>
        <begin position="236"/>
        <end position="504"/>
    </location>
</feature>
<evidence type="ECO:0000256" key="1">
    <source>
        <dbReference type="ARBA" id="ARBA00022801"/>
    </source>
</evidence>
<dbReference type="PANTHER" id="PTHR31988:SF19">
    <property type="entry name" value="9-O-ACETYL-N-ACETYLNEURAMINIC ACID DEACETYLASE-RELATED"/>
    <property type="match status" value="1"/>
</dbReference>
<proteinExistence type="predicted"/>
<evidence type="ECO:0000313" key="5">
    <source>
        <dbReference type="Proteomes" id="UP000265355"/>
    </source>
</evidence>
<feature type="non-terminal residue" evidence="4">
    <location>
        <position position="1"/>
    </location>
</feature>
<feature type="compositionally biased region" description="Pro residues" evidence="2">
    <location>
        <begin position="103"/>
        <end position="120"/>
    </location>
</feature>
<feature type="region of interest" description="Disordered" evidence="2">
    <location>
        <begin position="101"/>
        <end position="120"/>
    </location>
</feature>
<accession>A0ABX9N215</accession>
<evidence type="ECO:0000259" key="3">
    <source>
        <dbReference type="Pfam" id="PF03629"/>
    </source>
</evidence>
<reference evidence="4 5" key="1">
    <citation type="submission" date="2018-08" db="EMBL/GenBank/DDBJ databases">
        <title>Genome Sequence of Clavibacter michiganensis Subspecies type strains, and the Atypical Peach-Colored Strains Isolated from Tomato.</title>
        <authorList>
            <person name="Osdaghi E."/>
            <person name="Portier P."/>
            <person name="Briand M."/>
            <person name="Jacques M.-A."/>
        </authorList>
    </citation>
    <scope>NUCLEOTIDE SEQUENCE [LARGE SCALE GENOMIC DNA]</scope>
    <source>
        <strain evidence="4 5">CFBP 8216</strain>
    </source>
</reference>
<dbReference type="Proteomes" id="UP000265355">
    <property type="component" value="Unassembled WGS sequence"/>
</dbReference>
<comment type="caution">
    <text evidence="4">The sequence shown here is derived from an EMBL/GenBank/DDBJ whole genome shotgun (WGS) entry which is preliminary data.</text>
</comment>
<dbReference type="EMBL" id="QWEE01000450">
    <property type="protein sequence ID" value="RII88371.1"/>
    <property type="molecule type" value="Genomic_DNA"/>
</dbReference>
<dbReference type="InterPro" id="IPR036514">
    <property type="entry name" value="SGNH_hydro_sf"/>
</dbReference>
<evidence type="ECO:0000256" key="2">
    <source>
        <dbReference type="SAM" id="MobiDB-lite"/>
    </source>
</evidence>
<protein>
    <recommendedName>
        <fullName evidence="3">Sialate O-acetylesterase domain-containing protein</fullName>
    </recommendedName>
</protein>
<gene>
    <name evidence="4" type="ORF">DZF98_15205</name>
</gene>
<keyword evidence="5" id="KW-1185">Reference proteome</keyword>
<dbReference type="Gene3D" id="2.60.40.2700">
    <property type="match status" value="2"/>
</dbReference>
<organism evidence="4 5">
    <name type="scientific">Clavibacter californiensis</name>
    <dbReference type="NCBI Taxonomy" id="1401995"/>
    <lineage>
        <taxon>Bacteria</taxon>
        <taxon>Bacillati</taxon>
        <taxon>Actinomycetota</taxon>
        <taxon>Actinomycetes</taxon>
        <taxon>Micrococcales</taxon>
        <taxon>Microbacteriaceae</taxon>
        <taxon>Clavibacter</taxon>
    </lineage>
</organism>
<sequence length="514" mass="52839">TSAATPAVAPAAFRPATPTISGTAAVGATLTARPGSWTPVGTYSYAWWRNGLLIPGATVATLKLTSADAGTRITVTVTATKTGYATVAKTSAATAVVNGSAVPPAPQPTPTTAPTAAPVPQPTVAPTPAPAAPTFLVSSAPTIAGELHVGATVRAVTGTWTPAPTAYAYRWYVDGVWDPSRTAPTYTIGRDALGTRLTLTVTASAPGIRSLARSTAGPSGAVTWSTAGASDGKGSDVVAILGQSNAQGAGLHFDPVADAGRPGLDQLVGNGPLIGTVIPASHSLLHVDTWKDPAGGPLVGPGMELGRRLLEGVAPGRRVLLVPAAKGSTSLTKVKGEKYTWDPSPDAGSAEAGLVNLYDNARTQIDRALADEDNRLVAVIWIQGETDSGVLRDAANATERAAVEGRYRSRLLELVDGIGDRYGHAPFLIGGMVPEWVRGDRTDGVVGPHPDAVYRRTIQAAHEWVAVQNPEAVFVDGVRGHGQDAHLHYDATGARLMGDEFYDELVALGAAGRP</sequence>
<dbReference type="InterPro" id="IPR005181">
    <property type="entry name" value="SASA"/>
</dbReference>
<name>A0ABX9N215_9MICO</name>
<dbReference type="InterPro" id="IPR052940">
    <property type="entry name" value="Carb_Esterase_6"/>
</dbReference>
<dbReference type="RefSeq" id="WP_147361790.1">
    <property type="nucleotide sequence ID" value="NZ_QWEE01000450.1"/>
</dbReference>
<dbReference type="Gene3D" id="3.40.50.1110">
    <property type="entry name" value="SGNH hydrolase"/>
    <property type="match status" value="1"/>
</dbReference>
<evidence type="ECO:0000313" key="4">
    <source>
        <dbReference type="EMBL" id="RII88371.1"/>
    </source>
</evidence>
<dbReference type="PANTHER" id="PTHR31988">
    <property type="entry name" value="ESTERASE, PUTATIVE (DUF303)-RELATED"/>
    <property type="match status" value="1"/>
</dbReference>
<keyword evidence="1" id="KW-0378">Hydrolase</keyword>
<dbReference type="Pfam" id="PF03629">
    <property type="entry name" value="SASA"/>
    <property type="match status" value="1"/>
</dbReference>
<dbReference type="SUPFAM" id="SSF52266">
    <property type="entry name" value="SGNH hydrolase"/>
    <property type="match status" value="1"/>
</dbReference>